<reference evidence="2" key="1">
    <citation type="submission" date="2019-04" db="EMBL/GenBank/DDBJ databases">
        <title>Friends and foes A comparative genomics study of 23 Aspergillus species from section Flavi.</title>
        <authorList>
            <consortium name="DOE Joint Genome Institute"/>
            <person name="Kjaerbolling I."/>
            <person name="Vesth T."/>
            <person name="Frisvad J.C."/>
            <person name="Nybo J.L."/>
            <person name="Theobald S."/>
            <person name="Kildgaard S."/>
            <person name="Isbrandt T."/>
            <person name="Kuo A."/>
            <person name="Sato A."/>
            <person name="Lyhne E.K."/>
            <person name="Kogle M.E."/>
            <person name="Wiebenga A."/>
            <person name="Kun R.S."/>
            <person name="Lubbers R.J."/>
            <person name="Makela M.R."/>
            <person name="Barry K."/>
            <person name="Chovatia M."/>
            <person name="Clum A."/>
            <person name="Daum C."/>
            <person name="Haridas S."/>
            <person name="He G."/>
            <person name="LaButti K."/>
            <person name="Lipzen A."/>
            <person name="Mondo S."/>
            <person name="Riley R."/>
            <person name="Salamov A."/>
            <person name="Simmons B.A."/>
            <person name="Magnuson J.K."/>
            <person name="Henrissat B."/>
            <person name="Mortensen U.H."/>
            <person name="Larsen T.O."/>
            <person name="Devries R.P."/>
            <person name="Grigoriev I.V."/>
            <person name="Machida M."/>
            <person name="Baker S.E."/>
            <person name="Andersen M.R."/>
        </authorList>
    </citation>
    <scope>NUCLEOTIDE SEQUENCE</scope>
    <source>
        <strain evidence="2">CBS 117612</strain>
    </source>
</reference>
<proteinExistence type="predicted"/>
<feature type="region of interest" description="Disordered" evidence="1">
    <location>
        <begin position="37"/>
        <end position="86"/>
    </location>
</feature>
<dbReference type="OrthoDB" id="73875at2759"/>
<evidence type="ECO:0000256" key="1">
    <source>
        <dbReference type="SAM" id="MobiDB-lite"/>
    </source>
</evidence>
<gene>
    <name evidence="2" type="ORF">BDV24DRAFT_161572</name>
</gene>
<name>A0A5N6YE10_9EURO</name>
<organism evidence="2">
    <name type="scientific">Aspergillus arachidicola</name>
    <dbReference type="NCBI Taxonomy" id="656916"/>
    <lineage>
        <taxon>Eukaryota</taxon>
        <taxon>Fungi</taxon>
        <taxon>Dikarya</taxon>
        <taxon>Ascomycota</taxon>
        <taxon>Pezizomycotina</taxon>
        <taxon>Eurotiomycetes</taxon>
        <taxon>Eurotiomycetidae</taxon>
        <taxon>Eurotiales</taxon>
        <taxon>Aspergillaceae</taxon>
        <taxon>Aspergillus</taxon>
        <taxon>Aspergillus subgen. Circumdati</taxon>
    </lineage>
</organism>
<dbReference type="AlphaFoldDB" id="A0A5N6YE10"/>
<evidence type="ECO:0000313" key="2">
    <source>
        <dbReference type="EMBL" id="KAE8343133.1"/>
    </source>
</evidence>
<accession>A0A5N6YE10</accession>
<sequence>MIQHPTILDMLLALRGVGELAETIKASEIALRAAEVTAKSADGAESIAKAAEASKRAAKFDDAAKGPEGEEVHSPKTNDHPVEGESIIHNDATTVQVPHVPNEGAKIVEDAGLKAANQAELDEALEST</sequence>
<dbReference type="Proteomes" id="UP000325558">
    <property type="component" value="Unassembled WGS sequence"/>
</dbReference>
<feature type="compositionally biased region" description="Basic and acidic residues" evidence="1">
    <location>
        <begin position="52"/>
        <end position="86"/>
    </location>
</feature>
<feature type="compositionally biased region" description="Low complexity" evidence="1">
    <location>
        <begin position="40"/>
        <end position="51"/>
    </location>
</feature>
<protein>
    <submittedName>
        <fullName evidence="2">Uncharacterized protein</fullName>
    </submittedName>
</protein>
<dbReference type="EMBL" id="ML737130">
    <property type="protein sequence ID" value="KAE8343133.1"/>
    <property type="molecule type" value="Genomic_DNA"/>
</dbReference>